<dbReference type="EMBL" id="CP015267">
    <property type="protein sequence ID" value="ASL17560.1"/>
    <property type="molecule type" value="Genomic_DNA"/>
</dbReference>
<dbReference type="Proteomes" id="UP000198286">
    <property type="component" value="Chromosome"/>
</dbReference>
<accession>A0A7U5RY51</accession>
<gene>
    <name evidence="1" type="ORF">MYCOZU2_05204</name>
</gene>
<sequence>MLRAGPHAVTRHLLQLRTDDMRFEGAKSRVIIYRENFRCSRVALRVSDAAANVQRYFHDAVLSVLI</sequence>
<evidence type="ECO:0000313" key="2">
    <source>
        <dbReference type="Proteomes" id="UP000198286"/>
    </source>
</evidence>
<proteinExistence type="predicted"/>
<name>A0A7U5RY51_MYCIT</name>
<evidence type="ECO:0000313" key="1">
    <source>
        <dbReference type="EMBL" id="ASL17560.1"/>
    </source>
</evidence>
<reference evidence="1 2" key="1">
    <citation type="journal article" date="2017" name="Lancet Infect. Dis.">
        <title>Global outbreak of severe Mycobacterium chimaera disease after cardiac surgery: a molecular epidemiological study.</title>
        <authorList>
            <person name="van Ingen J."/>
            <person name="Kohl T."/>
            <person name="Kranzer K."/>
            <person name="Hasse B."/>
            <person name="Keller P."/>
            <person name="Szafranska A."/>
            <person name="Hillemann D."/>
            <person name="Chand M."/>
            <person name="Schreiber P."/>
            <person name="Sommerstein R."/>
            <person name="Berger C."/>
            <person name="Genoni M."/>
            <person name="Ruegg C."/>
            <person name="Troillet N."/>
            <person name="Widmer A.F."/>
            <person name="Becker S.L."/>
            <person name="Herrmann M."/>
            <person name="Eckmanns T."/>
            <person name="Haller S."/>
            <person name="Hoeller C."/>
            <person name="Debast S.B."/>
            <person name="Wolfhagen M.J."/>
            <person name="Hopman J."/>
            <person name="Kluytmans J."/>
            <person name="Langelaar M."/>
            <person name="Notermans D.W."/>
            <person name="ten Oever J."/>
            <person name="van den Barselaar P."/>
            <person name="Vonk A.B.A."/>
            <person name="Vos M.C."/>
            <person name="Ahmed N."/>
            <person name="Brown T."/>
            <person name="Crook D."/>
            <person name="Lamagni T."/>
            <person name="Phin N."/>
            <person name="Smith E.G."/>
            <person name="Zambon M."/>
            <person name="Serr A."/>
            <person name="Goetting T."/>
            <person name="Ebner W."/>
            <person name="Thuermer A."/>
            <person name="Utpatel C."/>
            <person name="Sproer C."/>
            <person name="Bunk B."/>
            <person name="Nubel U."/>
            <person name="Bloemberg G."/>
            <person name="Bottger E."/>
            <person name="Niemann S."/>
            <person name="Wagner D."/>
            <person name="Sax H."/>
        </authorList>
    </citation>
    <scope>NUCLEOTIDE SEQUENCE [LARGE SCALE GENOMIC DNA]</scope>
    <source>
        <strain evidence="1 2">ZUERICH-2</strain>
    </source>
</reference>
<dbReference type="AlphaFoldDB" id="A0A7U5RY51"/>
<protein>
    <submittedName>
        <fullName evidence="1">Uncharacterized protein</fullName>
    </submittedName>
</protein>
<organism evidence="1 2">
    <name type="scientific">Mycobacterium intracellulare subsp. chimaera</name>
    <dbReference type="NCBI Taxonomy" id="222805"/>
    <lineage>
        <taxon>Bacteria</taxon>
        <taxon>Bacillati</taxon>
        <taxon>Actinomycetota</taxon>
        <taxon>Actinomycetes</taxon>
        <taxon>Mycobacteriales</taxon>
        <taxon>Mycobacteriaceae</taxon>
        <taxon>Mycobacterium</taxon>
        <taxon>Mycobacterium avium complex (MAC)</taxon>
    </lineage>
</organism>